<reference evidence="1 2" key="1">
    <citation type="submission" date="2020-07" db="EMBL/GenBank/DDBJ databases">
        <title>Halomonas sp. QX-2 draft genome sequence.</title>
        <authorList>
            <person name="Qiu X."/>
        </authorList>
    </citation>
    <scope>NUCLEOTIDE SEQUENCE [LARGE SCALE GENOMIC DNA]</scope>
    <source>
        <strain evidence="1 2">QX-2</strain>
    </source>
</reference>
<evidence type="ECO:0000313" key="1">
    <source>
        <dbReference type="EMBL" id="NYT71629.1"/>
    </source>
</evidence>
<proteinExistence type="predicted"/>
<keyword evidence="2" id="KW-1185">Reference proteome</keyword>
<comment type="caution">
    <text evidence="1">The sequence shown here is derived from an EMBL/GenBank/DDBJ whole genome shotgun (WGS) entry which is preliminary data.</text>
</comment>
<accession>A0A7Z0N5L8</accession>
<dbReference type="Proteomes" id="UP000520876">
    <property type="component" value="Unassembled WGS sequence"/>
</dbReference>
<evidence type="ECO:0000313" key="2">
    <source>
        <dbReference type="Proteomes" id="UP000520876"/>
    </source>
</evidence>
<dbReference type="AlphaFoldDB" id="A0A7Z0N5L8"/>
<organism evidence="1 2">
    <name type="scientific">Vreelandella sedimenti</name>
    <dbReference type="NCBI Taxonomy" id="2729618"/>
    <lineage>
        <taxon>Bacteria</taxon>
        <taxon>Pseudomonadati</taxon>
        <taxon>Pseudomonadota</taxon>
        <taxon>Gammaproteobacteria</taxon>
        <taxon>Oceanospirillales</taxon>
        <taxon>Halomonadaceae</taxon>
        <taxon>Vreelandella</taxon>
    </lineage>
</organism>
<sequence length="235" mass="26876">MPATPQTFRGVWQRTLYAEPAIEPYQRADTTTQVYWLQGKHWHADLRLPADSPGFAGITCLDDCNRSQLEWLAGLTAFAGITQIKGELCKRLCIWHRYQDLCPSLEKDVGLLQWINDTTLEERHPHGQYVEHWQRLANNAVEEVIQDEQGQLRWLQIGNHAIAITPRPAANISDLFSPISTAAEDTLRWRASLCFDYLQQSQDGWQVMLSTQPWRKGLILDGAKNLLKPSFVTPI</sequence>
<name>A0A7Z0N5L8_9GAMM</name>
<protein>
    <submittedName>
        <fullName evidence="1">Uncharacterized protein</fullName>
    </submittedName>
</protein>
<gene>
    <name evidence="1" type="ORF">HZU72_04205</name>
</gene>
<dbReference type="EMBL" id="JACCGK010000003">
    <property type="protein sequence ID" value="NYT71629.1"/>
    <property type="molecule type" value="Genomic_DNA"/>
</dbReference>